<dbReference type="GO" id="GO:0046872">
    <property type="term" value="F:metal ion binding"/>
    <property type="evidence" value="ECO:0007669"/>
    <property type="project" value="UniProtKB-KW"/>
</dbReference>
<dbReference type="SUPFAM" id="SSF57716">
    <property type="entry name" value="Glucocorticoid receptor-like (DNA-binding domain)"/>
    <property type="match status" value="2"/>
</dbReference>
<evidence type="ECO:0000256" key="3">
    <source>
        <dbReference type="ARBA" id="ARBA00022833"/>
    </source>
</evidence>
<dbReference type="GO" id="GO:0005634">
    <property type="term" value="C:nucleus"/>
    <property type="evidence" value="ECO:0007669"/>
    <property type="project" value="TreeGrafter"/>
</dbReference>
<evidence type="ECO:0000256" key="5">
    <source>
        <dbReference type="PROSITE-ProRule" id="PRU00125"/>
    </source>
</evidence>
<feature type="domain" description="LIM zinc-binding" evidence="6">
    <location>
        <begin position="123"/>
        <end position="181"/>
    </location>
</feature>
<name>A0A6P4I865_DROKI</name>
<sequence length="200" mass="22766">MSVSTCCKCNEKIRHRAICSLGKAYHPLHFTCQDCGRQVEPSHFYAVKDAVVCNECYLSKHAVKCSTCRAPIVGRAVVNMGRKWHEKCFRCLSCSKPLLSSSFYEVNGFLFCKEHFREQFSSRCAGCGEPIGRRAVIALNTKWHAECFKCNVCCRQLSGSEFSVHDGHPLCPQCQEWALNLSRKILQCHQNRYLTEDLCT</sequence>
<organism evidence="7 8">
    <name type="scientific">Drosophila kikkawai</name>
    <name type="common">Fruit fly</name>
    <dbReference type="NCBI Taxonomy" id="30033"/>
    <lineage>
        <taxon>Eukaryota</taxon>
        <taxon>Metazoa</taxon>
        <taxon>Ecdysozoa</taxon>
        <taxon>Arthropoda</taxon>
        <taxon>Hexapoda</taxon>
        <taxon>Insecta</taxon>
        <taxon>Pterygota</taxon>
        <taxon>Neoptera</taxon>
        <taxon>Endopterygota</taxon>
        <taxon>Diptera</taxon>
        <taxon>Brachycera</taxon>
        <taxon>Muscomorpha</taxon>
        <taxon>Ephydroidea</taxon>
        <taxon>Drosophilidae</taxon>
        <taxon>Drosophila</taxon>
        <taxon>Sophophora</taxon>
    </lineage>
</organism>
<dbReference type="OrthoDB" id="1112565at2759"/>
<accession>A0A6P4I865</accession>
<dbReference type="GO" id="GO:0003712">
    <property type="term" value="F:transcription coregulator activity"/>
    <property type="evidence" value="ECO:0007669"/>
    <property type="project" value="TreeGrafter"/>
</dbReference>
<evidence type="ECO:0000256" key="4">
    <source>
        <dbReference type="ARBA" id="ARBA00023038"/>
    </source>
</evidence>
<reference evidence="8" key="2">
    <citation type="submission" date="2025-08" db="UniProtKB">
        <authorList>
            <consortium name="RefSeq"/>
        </authorList>
    </citation>
    <scope>IDENTIFICATION</scope>
    <source>
        <strain evidence="8">14028-0561.14</strain>
        <tissue evidence="8">Whole fly</tissue>
    </source>
</reference>
<evidence type="ECO:0000313" key="8">
    <source>
        <dbReference type="RefSeq" id="XP_017018743.1"/>
    </source>
</evidence>
<dbReference type="Gene3D" id="2.10.110.10">
    <property type="entry name" value="Cysteine Rich Protein"/>
    <property type="match status" value="3"/>
</dbReference>
<dbReference type="GO" id="GO:0030018">
    <property type="term" value="C:Z disc"/>
    <property type="evidence" value="ECO:0007669"/>
    <property type="project" value="TreeGrafter"/>
</dbReference>
<feature type="domain" description="LIM zinc-binding" evidence="6">
    <location>
        <begin position="63"/>
        <end position="122"/>
    </location>
</feature>
<keyword evidence="7" id="KW-1185">Reference proteome</keyword>
<dbReference type="GeneID" id="108072195"/>
<keyword evidence="3 5" id="KW-0862">Zinc</keyword>
<dbReference type="PROSITE" id="PS00478">
    <property type="entry name" value="LIM_DOMAIN_1"/>
    <property type="match status" value="3"/>
</dbReference>
<dbReference type="InterPro" id="IPR001781">
    <property type="entry name" value="Znf_LIM"/>
</dbReference>
<evidence type="ECO:0000259" key="6">
    <source>
        <dbReference type="PROSITE" id="PS50023"/>
    </source>
</evidence>
<evidence type="ECO:0000256" key="2">
    <source>
        <dbReference type="ARBA" id="ARBA00022737"/>
    </source>
</evidence>
<dbReference type="CDD" id="cd08368">
    <property type="entry name" value="LIM"/>
    <property type="match status" value="1"/>
</dbReference>
<dbReference type="Pfam" id="PF00412">
    <property type="entry name" value="LIM"/>
    <property type="match status" value="3"/>
</dbReference>
<dbReference type="AlphaFoldDB" id="A0A6P4I865"/>
<dbReference type="Proteomes" id="UP001652661">
    <property type="component" value="Chromosome 2R"/>
</dbReference>
<proteinExistence type="predicted"/>
<dbReference type="PANTHER" id="PTHR24205:SF16">
    <property type="entry name" value="GH01042P-RELATED"/>
    <property type="match status" value="1"/>
</dbReference>
<reference evidence="7" key="1">
    <citation type="submission" date="2025-05" db="UniProtKB">
        <authorList>
            <consortium name="RefSeq"/>
        </authorList>
    </citation>
    <scope>NUCLEOTIDE SEQUENCE [LARGE SCALE GENOMIC DNA]</scope>
    <source>
        <strain evidence="7">14028-0561.14</strain>
    </source>
</reference>
<dbReference type="PANTHER" id="PTHR24205">
    <property type="entry name" value="FOUR AND A HALF LIM DOMAINS PROTEIN"/>
    <property type="match status" value="1"/>
</dbReference>
<protein>
    <submittedName>
        <fullName evidence="8">Transforming growth factor beta-1-induced transcript 1 protein</fullName>
    </submittedName>
</protein>
<gene>
    <name evidence="8" type="primary">LOC108072195</name>
</gene>
<evidence type="ECO:0000313" key="7">
    <source>
        <dbReference type="Proteomes" id="UP001652661"/>
    </source>
</evidence>
<feature type="domain" description="LIM zinc-binding" evidence="6">
    <location>
        <begin position="4"/>
        <end position="62"/>
    </location>
</feature>
<dbReference type="SMART" id="SM00132">
    <property type="entry name" value="LIM"/>
    <property type="match status" value="3"/>
</dbReference>
<dbReference type="RefSeq" id="XP_017018743.1">
    <property type="nucleotide sequence ID" value="XM_017163254.3"/>
</dbReference>
<keyword evidence="2" id="KW-0677">Repeat</keyword>
<dbReference type="PROSITE" id="PS50023">
    <property type="entry name" value="LIM_DOMAIN_2"/>
    <property type="match status" value="3"/>
</dbReference>
<evidence type="ECO:0000256" key="1">
    <source>
        <dbReference type="ARBA" id="ARBA00022723"/>
    </source>
</evidence>
<keyword evidence="1 5" id="KW-0479">Metal-binding</keyword>
<keyword evidence="4 5" id="KW-0440">LIM domain</keyword>